<comment type="subcellular location">
    <subcellularLocation>
        <location evidence="5 6">Cytoplasm</location>
    </subcellularLocation>
</comment>
<keyword evidence="2 5" id="KW-0540">Nuclease</keyword>
<dbReference type="EMBL" id="QFOZ01000001">
    <property type="protein sequence ID" value="PZP89692.1"/>
    <property type="molecule type" value="Genomic_DNA"/>
</dbReference>
<evidence type="ECO:0000259" key="7">
    <source>
        <dbReference type="Pfam" id="PF02601"/>
    </source>
</evidence>
<dbReference type="GO" id="GO:0006308">
    <property type="term" value="P:DNA catabolic process"/>
    <property type="evidence" value="ECO:0007669"/>
    <property type="project" value="UniProtKB-UniRule"/>
</dbReference>
<evidence type="ECO:0000256" key="2">
    <source>
        <dbReference type="ARBA" id="ARBA00022722"/>
    </source>
</evidence>
<keyword evidence="4 5" id="KW-0269">Exonuclease</keyword>
<evidence type="ECO:0000313" key="10">
    <source>
        <dbReference type="Proteomes" id="UP000248606"/>
    </source>
</evidence>
<comment type="caution">
    <text evidence="9">The sequence shown here is derived from an EMBL/GenBank/DDBJ whole genome shotgun (WGS) entry which is preliminary data.</text>
</comment>
<keyword evidence="1 5" id="KW-0963">Cytoplasm</keyword>
<dbReference type="AlphaFoldDB" id="A0A2W5KB00"/>
<comment type="catalytic activity">
    <reaction evidence="5 6">
        <text>Exonucleolytic cleavage in either 5'- to 3'- or 3'- to 5'-direction to yield nucleoside 5'-phosphates.</text>
        <dbReference type="EC" id="3.1.11.6"/>
    </reaction>
</comment>
<dbReference type="GO" id="GO:0003676">
    <property type="term" value="F:nucleic acid binding"/>
    <property type="evidence" value="ECO:0007669"/>
    <property type="project" value="InterPro"/>
</dbReference>
<accession>A0A2W5KB00</accession>
<sequence length="430" mass="47038">MSQQSSAVSGGKPQAMSADHPYPVREVSALVASWINRLGEAWVEGEITQLKLRRQSYYSYFSLRDLAETVSLQVTCPSRLLAEGTITEGTRVIVHGNFALYKGNGSLSLLAKDIRQAGLGELLARLERLRQQLAAEGLFDTELKRPLPYLPRNIGLITGRNSAAERDVLSVAHSRWPEAHFTVRYATVQGARCVPEVVEQLRLLDADPSVDVIIIARGGGSMEDLLPFSDETLVRAVSRATTPVVSAIGHEPDIPLLDYVADLRAATPTDAAKKVVPDVVSERSHIRDLRARNAQALRQWVRRESALVESFTSRPVMASPVTLIEQRLQETERAREELYRQMTLFLANEDNRIATATTQLTALGPIHTLARGYSIVQIQHPDGTTVALNSIKDASPGSQLRVRATDGVVNAAVLGTQPCPSSSSSKAQVR</sequence>
<dbReference type="Pfam" id="PF02601">
    <property type="entry name" value="Exonuc_VII_L"/>
    <property type="match status" value="1"/>
</dbReference>
<dbReference type="GO" id="GO:0008855">
    <property type="term" value="F:exodeoxyribonuclease VII activity"/>
    <property type="evidence" value="ECO:0007669"/>
    <property type="project" value="UniProtKB-UniRule"/>
</dbReference>
<dbReference type="PANTHER" id="PTHR30008">
    <property type="entry name" value="EXODEOXYRIBONUCLEASE 7 LARGE SUBUNIT"/>
    <property type="match status" value="1"/>
</dbReference>
<proteinExistence type="inferred from homology"/>
<protein>
    <recommendedName>
        <fullName evidence="5">Exodeoxyribonuclease 7 large subunit</fullName>
        <ecNumber evidence="5">3.1.11.6</ecNumber>
    </recommendedName>
    <alternativeName>
        <fullName evidence="5">Exodeoxyribonuclease VII large subunit</fullName>
        <shortName evidence="5">Exonuclease VII large subunit</shortName>
    </alternativeName>
</protein>
<evidence type="ECO:0000313" key="9">
    <source>
        <dbReference type="EMBL" id="PZP89692.1"/>
    </source>
</evidence>
<feature type="domain" description="OB-fold nucleic acid binding" evidence="8">
    <location>
        <begin position="23"/>
        <end position="115"/>
    </location>
</feature>
<name>A0A2W5KB00_9ACTN</name>
<dbReference type="CDD" id="cd04489">
    <property type="entry name" value="ExoVII_LU_OBF"/>
    <property type="match status" value="1"/>
</dbReference>
<evidence type="ECO:0000256" key="1">
    <source>
        <dbReference type="ARBA" id="ARBA00022490"/>
    </source>
</evidence>
<dbReference type="Proteomes" id="UP000248606">
    <property type="component" value="Unassembled WGS sequence"/>
</dbReference>
<comment type="similarity">
    <text evidence="5 6">Belongs to the XseA family.</text>
</comment>
<dbReference type="PANTHER" id="PTHR30008:SF0">
    <property type="entry name" value="EXODEOXYRIBONUCLEASE 7 LARGE SUBUNIT"/>
    <property type="match status" value="1"/>
</dbReference>
<evidence type="ECO:0000256" key="3">
    <source>
        <dbReference type="ARBA" id="ARBA00022801"/>
    </source>
</evidence>
<evidence type="ECO:0000256" key="6">
    <source>
        <dbReference type="RuleBase" id="RU004355"/>
    </source>
</evidence>
<evidence type="ECO:0000256" key="4">
    <source>
        <dbReference type="ARBA" id="ARBA00022839"/>
    </source>
</evidence>
<evidence type="ECO:0000256" key="5">
    <source>
        <dbReference type="HAMAP-Rule" id="MF_00378"/>
    </source>
</evidence>
<dbReference type="HAMAP" id="MF_00378">
    <property type="entry name" value="Exonuc_7_L"/>
    <property type="match status" value="1"/>
</dbReference>
<reference evidence="9 10" key="1">
    <citation type="submission" date="2017-08" db="EMBL/GenBank/DDBJ databases">
        <title>Infants hospitalized years apart are colonized by the same room-sourced microbial strains.</title>
        <authorList>
            <person name="Brooks B."/>
            <person name="Olm M.R."/>
            <person name="Firek B.A."/>
            <person name="Baker R."/>
            <person name="Thomas B.C."/>
            <person name="Morowitz M.J."/>
            <person name="Banfield J.F."/>
        </authorList>
    </citation>
    <scope>NUCLEOTIDE SEQUENCE [LARGE SCALE GENOMIC DNA]</scope>
    <source>
        <strain evidence="9">S2_006_000_R1_57</strain>
    </source>
</reference>
<dbReference type="InterPro" id="IPR025824">
    <property type="entry name" value="OB-fold_nuc-bd_dom"/>
</dbReference>
<gene>
    <name evidence="5" type="primary">xseA</name>
    <name evidence="9" type="ORF">DI579_00500</name>
</gene>
<dbReference type="GO" id="GO:0005737">
    <property type="term" value="C:cytoplasm"/>
    <property type="evidence" value="ECO:0007669"/>
    <property type="project" value="UniProtKB-SubCell"/>
</dbReference>
<dbReference type="EC" id="3.1.11.6" evidence="5"/>
<comment type="subunit">
    <text evidence="5">Heterooligomer composed of large and small subunits.</text>
</comment>
<comment type="function">
    <text evidence="5">Bidirectionally degrades single-stranded DNA into large acid-insoluble oligonucleotides, which are then degraded further into small acid-soluble oligonucleotides.</text>
</comment>
<dbReference type="InterPro" id="IPR003753">
    <property type="entry name" value="Exonuc_VII_L"/>
</dbReference>
<feature type="domain" description="Exonuclease VII large subunit C-terminal" evidence="7">
    <location>
        <begin position="138"/>
        <end position="347"/>
    </location>
</feature>
<dbReference type="NCBIfam" id="TIGR00237">
    <property type="entry name" value="xseA"/>
    <property type="match status" value="1"/>
</dbReference>
<organism evidence="9 10">
    <name type="scientific">Lawsonella clevelandensis</name>
    <dbReference type="NCBI Taxonomy" id="1528099"/>
    <lineage>
        <taxon>Bacteria</taxon>
        <taxon>Bacillati</taxon>
        <taxon>Actinomycetota</taxon>
        <taxon>Actinomycetes</taxon>
        <taxon>Mycobacteriales</taxon>
        <taxon>Lawsonellaceae</taxon>
        <taxon>Lawsonella</taxon>
    </lineage>
</organism>
<dbReference type="Pfam" id="PF13742">
    <property type="entry name" value="tRNA_anti_2"/>
    <property type="match status" value="1"/>
</dbReference>
<evidence type="ECO:0000259" key="8">
    <source>
        <dbReference type="Pfam" id="PF13742"/>
    </source>
</evidence>
<keyword evidence="3 5" id="KW-0378">Hydrolase</keyword>
<dbReference type="GO" id="GO:0009318">
    <property type="term" value="C:exodeoxyribonuclease VII complex"/>
    <property type="evidence" value="ECO:0007669"/>
    <property type="project" value="UniProtKB-UniRule"/>
</dbReference>
<dbReference type="InterPro" id="IPR020579">
    <property type="entry name" value="Exonuc_VII_lsu_C"/>
</dbReference>